<dbReference type="NCBIfam" id="TIGR00027">
    <property type="entry name" value="mthyl_TIGR00027"/>
    <property type="match status" value="1"/>
</dbReference>
<keyword evidence="4" id="KW-0949">S-adenosyl-L-methionine</keyword>
<evidence type="ECO:0000313" key="5">
    <source>
        <dbReference type="EMBL" id="BCT94016.1"/>
    </source>
</evidence>
<accession>A0ABM7Q995</accession>
<keyword evidence="2 4" id="KW-0489">Methyltransferase</keyword>
<sequence>MDNANPIRNVSDTALWVATYRALESERPDALFNDPYARRLAGARGPAIVAALPDGAQTSWPLVVRTVTMDEILLRIVRAGNVGTVLNLAAGLDARPYRLDLPVSLRWLHVDMPEMVDYFRDAMAGETPRCQLQSIAADLRDPQARREVFARAAEHGPVFAITEGLLIYLEADDVAALARDLHDVAQARWWMADLATPRLLKLLEKRWSPTLKDGNAPFRFGPEEGTAWFAPHGWREAEFHSTWTDAMRLNRKPRGATFWNFLVNISPRKQREAQLRMSGVALLEAT</sequence>
<comment type="similarity">
    <text evidence="1 4">Belongs to the UPF0677 family.</text>
</comment>
<dbReference type="EMBL" id="AP024545">
    <property type="protein sequence ID" value="BCT94016.1"/>
    <property type="molecule type" value="Genomic_DNA"/>
</dbReference>
<organism evidence="5 6">
    <name type="scientific">Noviluteimonas caseinilytica</name>
    <dbReference type="NCBI Taxonomy" id="2675101"/>
    <lineage>
        <taxon>Bacteria</taxon>
        <taxon>Pseudomonadati</taxon>
        <taxon>Pseudomonadota</taxon>
        <taxon>Gammaproteobacteria</taxon>
        <taxon>Lysobacterales</taxon>
        <taxon>Lysobacteraceae</taxon>
        <taxon>Noviluteimonas</taxon>
    </lineage>
</organism>
<evidence type="ECO:0000256" key="1">
    <source>
        <dbReference type="ARBA" id="ARBA00008138"/>
    </source>
</evidence>
<evidence type="ECO:0000256" key="4">
    <source>
        <dbReference type="RuleBase" id="RU362030"/>
    </source>
</evidence>
<dbReference type="Gene3D" id="3.40.50.150">
    <property type="entry name" value="Vaccinia Virus protein VP39"/>
    <property type="match status" value="1"/>
</dbReference>
<dbReference type="InterPro" id="IPR007213">
    <property type="entry name" value="Ppm1/Ppm2/Tcmp"/>
</dbReference>
<dbReference type="SUPFAM" id="SSF53335">
    <property type="entry name" value="S-adenosyl-L-methionine-dependent methyltransferases"/>
    <property type="match status" value="1"/>
</dbReference>
<dbReference type="EC" id="2.1.1.-" evidence="4"/>
<proteinExistence type="inferred from homology"/>
<evidence type="ECO:0000256" key="3">
    <source>
        <dbReference type="ARBA" id="ARBA00022679"/>
    </source>
</evidence>
<dbReference type="RefSeq" id="WP_213434915.1">
    <property type="nucleotide sequence ID" value="NZ_AP024545.1"/>
</dbReference>
<dbReference type="PANTHER" id="PTHR43619">
    <property type="entry name" value="S-ADENOSYL-L-METHIONINE-DEPENDENT METHYLTRANSFERASE YKTD-RELATED"/>
    <property type="match status" value="1"/>
</dbReference>
<comment type="function">
    <text evidence="4">Exhibits S-adenosyl-L-methionine-dependent methyltransferase activity.</text>
</comment>
<evidence type="ECO:0000313" key="6">
    <source>
        <dbReference type="Proteomes" id="UP000681317"/>
    </source>
</evidence>
<dbReference type="InterPro" id="IPR011610">
    <property type="entry name" value="SAM_mthyl_Trfase_ML2640-like"/>
</dbReference>
<evidence type="ECO:0000256" key="2">
    <source>
        <dbReference type="ARBA" id="ARBA00022603"/>
    </source>
</evidence>
<keyword evidence="6" id="KW-1185">Reference proteome</keyword>
<gene>
    <name evidence="5" type="ORF">LYSCAS_30400</name>
</gene>
<dbReference type="InterPro" id="IPR029063">
    <property type="entry name" value="SAM-dependent_MTases_sf"/>
</dbReference>
<name>A0ABM7Q995_9GAMM</name>
<protein>
    <recommendedName>
        <fullName evidence="4">S-adenosyl-L-methionine-dependent methyltransferase</fullName>
        <ecNumber evidence="4">2.1.1.-</ecNumber>
    </recommendedName>
</protein>
<reference evidence="5 6" key="1">
    <citation type="submission" date="2021-03" db="EMBL/GenBank/DDBJ databases">
        <title>Complete Genome Sequences of Two Lysobacter Strains Isolated from Sea Water (Lysobacter caseinilyticus) and Soil (Lysobacter helvus) in South Korea.</title>
        <authorList>
            <person name="Watanabe Y."/>
            <person name="Arakawa K."/>
        </authorList>
    </citation>
    <scope>NUCLEOTIDE SEQUENCE [LARGE SCALE GENOMIC DNA]</scope>
    <source>
        <strain evidence="5 6">KVB24</strain>
    </source>
</reference>
<dbReference type="Proteomes" id="UP000681317">
    <property type="component" value="Chromosome"/>
</dbReference>
<dbReference type="Pfam" id="PF04072">
    <property type="entry name" value="LCM"/>
    <property type="match status" value="1"/>
</dbReference>
<dbReference type="PANTHER" id="PTHR43619:SF2">
    <property type="entry name" value="S-ADENOSYL-L-METHIONINE-DEPENDENT METHYLTRANSFERASES SUPERFAMILY PROTEIN"/>
    <property type="match status" value="1"/>
</dbReference>
<keyword evidence="3" id="KW-0808">Transferase</keyword>